<evidence type="ECO:0000256" key="6">
    <source>
        <dbReference type="ARBA" id="ARBA00023136"/>
    </source>
</evidence>
<dbReference type="Proteomes" id="UP000812270">
    <property type="component" value="Unassembled WGS sequence"/>
</dbReference>
<keyword evidence="3" id="KW-1003">Cell membrane</keyword>
<dbReference type="Pfam" id="PF02472">
    <property type="entry name" value="ExbD"/>
    <property type="match status" value="1"/>
</dbReference>
<dbReference type="PANTHER" id="PTHR30558">
    <property type="entry name" value="EXBD MEMBRANE COMPONENT OF PMF-DRIVEN MACROMOLECULE IMPORT SYSTEM"/>
    <property type="match status" value="1"/>
</dbReference>
<dbReference type="InterPro" id="IPR003400">
    <property type="entry name" value="ExbD"/>
</dbReference>
<comment type="caution">
    <text evidence="8">The sequence shown here is derived from an EMBL/GenBank/DDBJ whole genome shotgun (WGS) entry which is preliminary data.</text>
</comment>
<accession>A0A9E2W7T2</accession>
<evidence type="ECO:0000313" key="8">
    <source>
        <dbReference type="EMBL" id="MBV4357211.1"/>
    </source>
</evidence>
<dbReference type="RefSeq" id="WP_217790824.1">
    <property type="nucleotide sequence ID" value="NZ_JAHSPG010000003.1"/>
</dbReference>
<dbReference type="EMBL" id="JAHSPG010000003">
    <property type="protein sequence ID" value="MBV4357211.1"/>
    <property type="molecule type" value="Genomic_DNA"/>
</dbReference>
<comment type="similarity">
    <text evidence="2 7">Belongs to the ExbD/TolR family.</text>
</comment>
<evidence type="ECO:0000256" key="5">
    <source>
        <dbReference type="ARBA" id="ARBA00022989"/>
    </source>
</evidence>
<comment type="subcellular location">
    <subcellularLocation>
        <location evidence="1">Cell membrane</location>
        <topology evidence="1">Single-pass membrane protein</topology>
    </subcellularLocation>
    <subcellularLocation>
        <location evidence="7">Cell membrane</location>
        <topology evidence="7">Single-pass type II membrane protein</topology>
    </subcellularLocation>
</comment>
<evidence type="ECO:0000256" key="2">
    <source>
        <dbReference type="ARBA" id="ARBA00005811"/>
    </source>
</evidence>
<dbReference type="GO" id="GO:0005886">
    <property type="term" value="C:plasma membrane"/>
    <property type="evidence" value="ECO:0007669"/>
    <property type="project" value="UniProtKB-SubCell"/>
</dbReference>
<keyword evidence="5" id="KW-1133">Transmembrane helix</keyword>
<evidence type="ECO:0000256" key="1">
    <source>
        <dbReference type="ARBA" id="ARBA00004162"/>
    </source>
</evidence>
<keyword evidence="4 7" id="KW-0812">Transmembrane</keyword>
<evidence type="ECO:0000256" key="4">
    <source>
        <dbReference type="ARBA" id="ARBA00022692"/>
    </source>
</evidence>
<keyword evidence="6" id="KW-0472">Membrane</keyword>
<evidence type="ECO:0000256" key="3">
    <source>
        <dbReference type="ARBA" id="ARBA00022475"/>
    </source>
</evidence>
<reference evidence="8" key="1">
    <citation type="submission" date="2021-06" db="EMBL/GenBank/DDBJ databases">
        <authorList>
            <person name="Huq M.A."/>
        </authorList>
    </citation>
    <scope>NUCLEOTIDE SEQUENCE</scope>
    <source>
        <strain evidence="8">MAH-26</strain>
    </source>
</reference>
<organism evidence="8 9">
    <name type="scientific">Pinibacter aurantiacus</name>
    <dbReference type="NCBI Taxonomy" id="2851599"/>
    <lineage>
        <taxon>Bacteria</taxon>
        <taxon>Pseudomonadati</taxon>
        <taxon>Bacteroidota</taxon>
        <taxon>Chitinophagia</taxon>
        <taxon>Chitinophagales</taxon>
        <taxon>Chitinophagaceae</taxon>
        <taxon>Pinibacter</taxon>
    </lineage>
</organism>
<name>A0A9E2W7T2_9BACT</name>
<dbReference type="GO" id="GO:0015031">
    <property type="term" value="P:protein transport"/>
    <property type="evidence" value="ECO:0007669"/>
    <property type="project" value="UniProtKB-KW"/>
</dbReference>
<dbReference type="PANTHER" id="PTHR30558:SF3">
    <property type="entry name" value="BIOPOLYMER TRANSPORT PROTEIN EXBD-RELATED"/>
    <property type="match status" value="1"/>
</dbReference>
<keyword evidence="7" id="KW-0813">Transport</keyword>
<proteinExistence type="inferred from homology"/>
<protein>
    <submittedName>
        <fullName evidence="8">Biopolymer transporter ExbD</fullName>
    </submittedName>
</protein>
<dbReference type="AlphaFoldDB" id="A0A9E2W7T2"/>
<keyword evidence="9" id="KW-1185">Reference proteome</keyword>
<evidence type="ECO:0000256" key="7">
    <source>
        <dbReference type="RuleBase" id="RU003879"/>
    </source>
</evidence>
<gene>
    <name evidence="8" type="ORF">KTO63_08650</name>
</gene>
<keyword evidence="7" id="KW-0653">Protein transport</keyword>
<evidence type="ECO:0000313" key="9">
    <source>
        <dbReference type="Proteomes" id="UP000812270"/>
    </source>
</evidence>
<sequence>MPRVKLPRKSTAIDMTAMCDVAFLLLSFFILTTKFKPSEALAVVTPSSVSSKAAESKDVVLVTIDPNGKVYFSVSDDAPKKELIEAVNTSRNLGLTSGEIANLSSTNVPFIGVPFSQLKSLASKTKDDFKAGANWPGIPVLDTLNNELTDWVAAAVSAFQGQKMALQVKGDNSSKYPAFQAVIRAFKKNDQLKFQMITNAEGVPEGTELYKKNMSNMAAGKSISAE</sequence>
<dbReference type="GO" id="GO:0022857">
    <property type="term" value="F:transmembrane transporter activity"/>
    <property type="evidence" value="ECO:0007669"/>
    <property type="project" value="InterPro"/>
</dbReference>